<dbReference type="RefSeq" id="WP_260300562.1">
    <property type="nucleotide sequence ID" value="NZ_JACIEF010000001.1"/>
</dbReference>
<dbReference type="Proteomes" id="UP000532273">
    <property type="component" value="Unassembled WGS sequence"/>
</dbReference>
<protein>
    <submittedName>
        <fullName evidence="1">Uncharacterized protein</fullName>
    </submittedName>
</protein>
<proteinExistence type="predicted"/>
<dbReference type="EMBL" id="JACIEF010000001">
    <property type="protein sequence ID" value="MBB4106579.1"/>
    <property type="molecule type" value="Genomic_DNA"/>
</dbReference>
<dbReference type="AlphaFoldDB" id="A0A7W6P3K5"/>
<evidence type="ECO:0000313" key="1">
    <source>
        <dbReference type="EMBL" id="MBB4106579.1"/>
    </source>
</evidence>
<comment type="caution">
    <text evidence="1">The sequence shown here is derived from an EMBL/GenBank/DDBJ whole genome shotgun (WGS) entry which is preliminary data.</text>
</comment>
<reference evidence="1 2" key="1">
    <citation type="submission" date="2020-08" db="EMBL/GenBank/DDBJ databases">
        <title>Genomic Encyclopedia of Type Strains, Phase IV (KMG-IV): sequencing the most valuable type-strain genomes for metagenomic binning, comparative biology and taxonomic classification.</title>
        <authorList>
            <person name="Goeker M."/>
        </authorList>
    </citation>
    <scope>NUCLEOTIDE SEQUENCE [LARGE SCALE GENOMIC DNA]</scope>
    <source>
        <strain evidence="1 2">DSM 100774</strain>
    </source>
</reference>
<evidence type="ECO:0000313" key="2">
    <source>
        <dbReference type="Proteomes" id="UP000532273"/>
    </source>
</evidence>
<name>A0A7W6P3K5_9SPHI</name>
<organism evidence="1 2">
    <name type="scientific">Pedobacter zeae</name>
    <dbReference type="NCBI Taxonomy" id="1737356"/>
    <lineage>
        <taxon>Bacteria</taxon>
        <taxon>Pseudomonadati</taxon>
        <taxon>Bacteroidota</taxon>
        <taxon>Sphingobacteriia</taxon>
        <taxon>Sphingobacteriales</taxon>
        <taxon>Sphingobacteriaceae</taxon>
        <taxon>Pedobacter</taxon>
    </lineage>
</organism>
<accession>A0A7W6P3K5</accession>
<sequence length="43" mass="5024">MRVALAITPDTSVIALVKPKEVSNDFIIFYLVSLYWYDEFRKA</sequence>
<gene>
    <name evidence="1" type="ORF">GGQ60_000539</name>
</gene>